<dbReference type="PANTHER" id="PTHR42752:SF1">
    <property type="entry name" value="IMIDAZOLONEPROPIONASE-RELATED"/>
    <property type="match status" value="1"/>
</dbReference>
<feature type="binding site" evidence="7">
    <location>
        <position position="317"/>
    </location>
    <ligand>
        <name>N-formimidoyl-L-glutamate</name>
        <dbReference type="ChEBI" id="CHEBI:58928"/>
    </ligand>
</feature>
<dbReference type="OrthoDB" id="9787621at2"/>
<feature type="binding site" evidence="7">
    <location>
        <position position="243"/>
    </location>
    <ligand>
        <name>4-imidazolone-5-propanoate</name>
        <dbReference type="ChEBI" id="CHEBI:77893"/>
    </ligand>
</feature>
<keyword evidence="10" id="KW-1185">Reference proteome</keyword>
<evidence type="ECO:0000256" key="6">
    <source>
        <dbReference type="ARBA" id="ARBA00023004"/>
    </source>
</evidence>
<keyword evidence="4 7" id="KW-0369">Histidine metabolism</keyword>
<dbReference type="GO" id="GO:0019557">
    <property type="term" value="P:L-histidine catabolic process to glutamate and formate"/>
    <property type="evidence" value="ECO:0007669"/>
    <property type="project" value="UniProtKB-UniPathway"/>
</dbReference>
<protein>
    <recommendedName>
        <fullName evidence="1 7">Imidazolonepropionase</fullName>
        <ecNumber evidence="1 7">3.5.2.7</ecNumber>
    </recommendedName>
    <alternativeName>
        <fullName evidence="7">Imidazolone-5-propionate hydrolase</fullName>
    </alternativeName>
</protein>
<feature type="binding site" evidence="7">
    <location>
        <position position="142"/>
    </location>
    <ligand>
        <name>N-formimidoyl-L-glutamate</name>
        <dbReference type="ChEBI" id="CHEBI:58928"/>
    </ligand>
</feature>
<comment type="function">
    <text evidence="7">Catalyzes the hydrolytic cleavage of the carbon-nitrogen bond in imidazolone-5-propanoate to yield N-formimidoyl-L-glutamate. It is the third step in the universal histidine degradation pathway.</text>
</comment>
<feature type="binding site" evidence="7">
    <location>
        <position position="142"/>
    </location>
    <ligand>
        <name>4-imidazolone-5-propanoate</name>
        <dbReference type="ChEBI" id="CHEBI:77893"/>
    </ligand>
</feature>
<evidence type="ECO:0000256" key="2">
    <source>
        <dbReference type="ARBA" id="ARBA00022723"/>
    </source>
</evidence>
<dbReference type="Pfam" id="PF01979">
    <property type="entry name" value="Amidohydro_1"/>
    <property type="match status" value="1"/>
</dbReference>
<organism evidence="9 10">
    <name type="scientific">Salinimonas sediminis</name>
    <dbReference type="NCBI Taxonomy" id="2303538"/>
    <lineage>
        <taxon>Bacteria</taxon>
        <taxon>Pseudomonadati</taxon>
        <taxon>Pseudomonadota</taxon>
        <taxon>Gammaproteobacteria</taxon>
        <taxon>Alteromonadales</taxon>
        <taxon>Alteromonadaceae</taxon>
        <taxon>Alteromonas/Salinimonas group</taxon>
        <taxon>Salinimonas</taxon>
    </lineage>
</organism>
<evidence type="ECO:0000256" key="3">
    <source>
        <dbReference type="ARBA" id="ARBA00022801"/>
    </source>
</evidence>
<evidence type="ECO:0000256" key="7">
    <source>
        <dbReference type="HAMAP-Rule" id="MF_00372"/>
    </source>
</evidence>
<comment type="similarity">
    <text evidence="7">Belongs to the metallo-dependent hydrolases superfamily. HutI family.</text>
</comment>
<feature type="binding site" evidence="7">
    <location>
        <position position="175"/>
    </location>
    <ligand>
        <name>4-imidazolone-5-propanoate</name>
        <dbReference type="ChEBI" id="CHEBI:77893"/>
    </ligand>
</feature>
<reference evidence="9 10" key="1">
    <citation type="submission" date="2018-08" db="EMBL/GenBank/DDBJ databases">
        <title>Salinimonas sediminis sp. nov., a piezophilic bacterium isolated from a deep-sea sediment sample from the New Britain Trench.</title>
        <authorList>
            <person name="Cao J."/>
        </authorList>
    </citation>
    <scope>NUCLEOTIDE SEQUENCE [LARGE SCALE GENOMIC DNA]</scope>
    <source>
        <strain evidence="9 10">N102</strain>
    </source>
</reference>
<sequence length="403" mass="43696">MTTTRIYNVNLMTMDSSLPSGANGILCDSELWIYENDIVAVGPAADWQQRPHRSIDAKNQWCLPGFIDCHTHLIYAGSRADEFSQRLDGVPYATIAGAGGGILNSVRQTRAAEASDLLQQSMRRAQRLIDEGVTTLEVKSGYGLDQHTEVKMLNVARALARHLPVQVIRTYLGAHAVPAEYRDNAQAYIDFVCTRMIPLVAELQLAQAVDVFCETVGFTLDQTRQVFAAAKNHGLPVKVHAEQLTNTHSARLAAEYQALSADHLEYLSADDVPALADSGCVAVLLPGAFYYLKEQQLPPIAALRQYKVPMAVATDCNPGTSPVSSLLTCANMACVLFGLTPEEALVGITRHAASALGLTNKGMLKAGMAADCCLWNVDTPTALIYEINGYRPTARWIGGKYVG</sequence>
<keyword evidence="3 7" id="KW-0378">Hydrolase</keyword>
<feature type="binding site" evidence="7">
    <location>
        <position position="72"/>
    </location>
    <ligand>
        <name>Zn(2+)</name>
        <dbReference type="ChEBI" id="CHEBI:29105"/>
    </ligand>
</feature>
<dbReference type="EC" id="3.5.2.7" evidence="1 7"/>
<dbReference type="GO" id="GO:0050480">
    <property type="term" value="F:imidazolonepropionase activity"/>
    <property type="evidence" value="ECO:0007669"/>
    <property type="project" value="UniProtKB-UniRule"/>
</dbReference>
<dbReference type="GO" id="GO:0005737">
    <property type="term" value="C:cytoplasm"/>
    <property type="evidence" value="ECO:0007669"/>
    <property type="project" value="UniProtKB-SubCell"/>
</dbReference>
<dbReference type="KEGG" id="salm:D0Y50_09015"/>
<dbReference type="AlphaFoldDB" id="A0A346NLT5"/>
<dbReference type="InterPro" id="IPR006680">
    <property type="entry name" value="Amidohydro-rel"/>
</dbReference>
<dbReference type="UniPathway" id="UPA00379">
    <property type="reaction ID" value="UER00551"/>
</dbReference>
<feature type="binding site" evidence="7">
    <location>
        <position position="240"/>
    </location>
    <ligand>
        <name>Fe(3+)</name>
        <dbReference type="ChEBI" id="CHEBI:29034"/>
    </ligand>
</feature>
<feature type="binding site" evidence="7">
    <location>
        <position position="240"/>
    </location>
    <ligand>
        <name>Zn(2+)</name>
        <dbReference type="ChEBI" id="CHEBI:29105"/>
    </ligand>
</feature>
<keyword evidence="5 7" id="KW-0862">Zinc</keyword>
<feature type="binding site" evidence="7">
    <location>
        <position position="315"/>
    </location>
    <ligand>
        <name>Zn(2+)</name>
        <dbReference type="ChEBI" id="CHEBI:29105"/>
    </ligand>
</feature>
<evidence type="ECO:0000313" key="10">
    <source>
        <dbReference type="Proteomes" id="UP000262073"/>
    </source>
</evidence>
<dbReference type="SUPFAM" id="SSF51556">
    <property type="entry name" value="Metallo-dependent hydrolases"/>
    <property type="match status" value="1"/>
</dbReference>
<dbReference type="EMBL" id="CP031769">
    <property type="protein sequence ID" value="AXR06492.1"/>
    <property type="molecule type" value="Genomic_DNA"/>
</dbReference>
<dbReference type="PANTHER" id="PTHR42752">
    <property type="entry name" value="IMIDAZOLONEPROPIONASE"/>
    <property type="match status" value="1"/>
</dbReference>
<feature type="binding site" evidence="7">
    <location>
        <position position="70"/>
    </location>
    <ligand>
        <name>Fe(3+)</name>
        <dbReference type="ChEBI" id="CHEBI:29034"/>
    </ligand>
</feature>
<dbReference type="GO" id="GO:0019556">
    <property type="term" value="P:L-histidine catabolic process to glutamate and formamide"/>
    <property type="evidence" value="ECO:0007669"/>
    <property type="project" value="UniProtKB-UniRule"/>
</dbReference>
<gene>
    <name evidence="7" type="primary">hutI</name>
    <name evidence="9" type="ORF">D0Y50_09015</name>
</gene>
<keyword evidence="6 7" id="KW-0408">Iron</keyword>
<dbReference type="GO" id="GO:0008270">
    <property type="term" value="F:zinc ion binding"/>
    <property type="evidence" value="ECO:0007669"/>
    <property type="project" value="UniProtKB-UniRule"/>
</dbReference>
<comment type="pathway">
    <text evidence="7">Amino-acid degradation; L-histidine degradation into L-glutamate; N-formimidoyl-L-glutamate from L-histidine: step 3/3.</text>
</comment>
<dbReference type="Gene3D" id="3.20.20.140">
    <property type="entry name" value="Metal-dependent hydrolases"/>
    <property type="match status" value="1"/>
</dbReference>
<comment type="cofactor">
    <cofactor evidence="7">
        <name>Zn(2+)</name>
        <dbReference type="ChEBI" id="CHEBI:29105"/>
    </cofactor>
    <cofactor evidence="7">
        <name>Fe(3+)</name>
        <dbReference type="ChEBI" id="CHEBI:29034"/>
    </cofactor>
    <text evidence="7">Binds 1 zinc or iron ion per subunit.</text>
</comment>
<dbReference type="InterPro" id="IPR011059">
    <property type="entry name" value="Metal-dep_hydrolase_composite"/>
</dbReference>
<name>A0A346NLT5_9ALTE</name>
<feature type="binding site" evidence="7">
    <location>
        <position position="320"/>
    </location>
    <ligand>
        <name>4-imidazolone-5-propanoate</name>
        <dbReference type="ChEBI" id="CHEBI:77893"/>
    </ligand>
</feature>
<evidence type="ECO:0000256" key="4">
    <source>
        <dbReference type="ARBA" id="ARBA00022808"/>
    </source>
</evidence>
<dbReference type="RefSeq" id="WP_117316548.1">
    <property type="nucleotide sequence ID" value="NZ_CP031769.1"/>
</dbReference>
<dbReference type="FunFam" id="3.20.20.140:FF:000007">
    <property type="entry name" value="Imidazolonepropionase"/>
    <property type="match status" value="1"/>
</dbReference>
<feature type="domain" description="Amidohydrolase-related" evidence="8">
    <location>
        <begin position="63"/>
        <end position="400"/>
    </location>
</feature>
<evidence type="ECO:0000259" key="8">
    <source>
        <dbReference type="Pfam" id="PF01979"/>
    </source>
</evidence>
<comment type="subcellular location">
    <subcellularLocation>
        <location evidence="7">Cytoplasm</location>
    </subcellularLocation>
</comment>
<comment type="catalytic activity">
    <reaction evidence="7">
        <text>4-imidazolone-5-propanoate + H2O = N-formimidoyl-L-glutamate</text>
        <dbReference type="Rhea" id="RHEA:23660"/>
        <dbReference type="ChEBI" id="CHEBI:15377"/>
        <dbReference type="ChEBI" id="CHEBI:58928"/>
        <dbReference type="ChEBI" id="CHEBI:77893"/>
        <dbReference type="EC" id="3.5.2.7"/>
    </reaction>
</comment>
<feature type="binding site" evidence="7">
    <location>
        <position position="72"/>
    </location>
    <ligand>
        <name>Fe(3+)</name>
        <dbReference type="ChEBI" id="CHEBI:29034"/>
    </ligand>
</feature>
<dbReference type="SUPFAM" id="SSF51338">
    <property type="entry name" value="Composite domain of metallo-dependent hydrolases"/>
    <property type="match status" value="1"/>
</dbReference>
<accession>A0A346NLT5</accession>
<dbReference type="Proteomes" id="UP000262073">
    <property type="component" value="Chromosome"/>
</dbReference>
<dbReference type="Gene3D" id="2.30.40.10">
    <property type="entry name" value="Urease, subunit C, domain 1"/>
    <property type="match status" value="1"/>
</dbReference>
<dbReference type="InterPro" id="IPR005920">
    <property type="entry name" value="HutI"/>
</dbReference>
<dbReference type="InterPro" id="IPR032466">
    <property type="entry name" value="Metal_Hydrolase"/>
</dbReference>
<feature type="binding site" evidence="7">
    <location>
        <position position="319"/>
    </location>
    <ligand>
        <name>N-formimidoyl-L-glutamate</name>
        <dbReference type="ChEBI" id="CHEBI:58928"/>
    </ligand>
</feature>
<keyword evidence="2 7" id="KW-0479">Metal-binding</keyword>
<dbReference type="GO" id="GO:0005506">
    <property type="term" value="F:iron ion binding"/>
    <property type="evidence" value="ECO:0007669"/>
    <property type="project" value="UniProtKB-UniRule"/>
</dbReference>
<keyword evidence="7" id="KW-0963">Cytoplasm</keyword>
<evidence type="ECO:0000256" key="1">
    <source>
        <dbReference type="ARBA" id="ARBA00012864"/>
    </source>
</evidence>
<dbReference type="NCBIfam" id="TIGR01224">
    <property type="entry name" value="hutI"/>
    <property type="match status" value="1"/>
</dbReference>
<evidence type="ECO:0000313" key="9">
    <source>
        <dbReference type="EMBL" id="AXR06492.1"/>
    </source>
</evidence>
<feature type="binding site" evidence="7">
    <location>
        <position position="70"/>
    </location>
    <ligand>
        <name>Zn(2+)</name>
        <dbReference type="ChEBI" id="CHEBI:29105"/>
    </ligand>
</feature>
<proteinExistence type="inferred from homology"/>
<dbReference type="HAMAP" id="MF_00372">
    <property type="entry name" value="HutI"/>
    <property type="match status" value="1"/>
</dbReference>
<feature type="binding site" evidence="7">
    <location>
        <position position="79"/>
    </location>
    <ligand>
        <name>4-imidazolone-5-propanoate</name>
        <dbReference type="ChEBI" id="CHEBI:77893"/>
    </ligand>
</feature>
<evidence type="ECO:0000256" key="5">
    <source>
        <dbReference type="ARBA" id="ARBA00022833"/>
    </source>
</evidence>
<feature type="binding site" evidence="7">
    <location>
        <position position="315"/>
    </location>
    <ligand>
        <name>Fe(3+)</name>
        <dbReference type="ChEBI" id="CHEBI:29034"/>
    </ligand>
</feature>